<dbReference type="Proteomes" id="UP000270924">
    <property type="component" value="Unassembled WGS sequence"/>
</dbReference>
<accession>A0A3P7DTM5</accession>
<keyword evidence="3" id="KW-1185">Reference proteome</keyword>
<dbReference type="EMBL" id="UYWW01004243">
    <property type="protein sequence ID" value="VDM13371.1"/>
    <property type="molecule type" value="Genomic_DNA"/>
</dbReference>
<dbReference type="OMA" id="EVEMIFV"/>
<protein>
    <submittedName>
        <fullName evidence="2">Uncharacterized protein</fullName>
    </submittedName>
</protein>
<reference evidence="2 3" key="1">
    <citation type="submission" date="2018-11" db="EMBL/GenBank/DDBJ databases">
        <authorList>
            <consortium name="Pathogen Informatics"/>
        </authorList>
    </citation>
    <scope>NUCLEOTIDE SEQUENCE [LARGE SCALE GENOMIC DNA]</scope>
</reference>
<organism evidence="2 3">
    <name type="scientific">Wuchereria bancrofti</name>
    <dbReference type="NCBI Taxonomy" id="6293"/>
    <lineage>
        <taxon>Eukaryota</taxon>
        <taxon>Metazoa</taxon>
        <taxon>Ecdysozoa</taxon>
        <taxon>Nematoda</taxon>
        <taxon>Chromadorea</taxon>
        <taxon>Rhabditida</taxon>
        <taxon>Spirurina</taxon>
        <taxon>Spiruromorpha</taxon>
        <taxon>Filarioidea</taxon>
        <taxon>Onchocercidae</taxon>
        <taxon>Wuchereria</taxon>
    </lineage>
</organism>
<feature type="non-terminal residue" evidence="2">
    <location>
        <position position="1"/>
    </location>
</feature>
<dbReference type="OrthoDB" id="5857593at2759"/>
<evidence type="ECO:0000313" key="2">
    <source>
        <dbReference type="EMBL" id="VDM13371.1"/>
    </source>
</evidence>
<sequence>QIKHCSCSICSVDSKYNNKNLTYNHHSRNVKHSYSTHQVYELEKVVTLLKEKLKNLKNSRYIAQKENKSLIQQSNQLMEEIRQKMIFAKHSIRSEDEAAFEAEKWSQLWLSENGQKILADKRLLENAQQVKIIEKQIEYTYRLIEHKRKIIGRWQNDNIQKIYKDDQIKMLEQENMDMEKKMIDWLKVNQRLLRIFEAMKDREVEMIYAAERCKQRNIQAREECSKMQTYILTISKTLDEVFITNTSSSSITLHSEENESKQSVNMTTKKKSI</sequence>
<proteinExistence type="predicted"/>
<evidence type="ECO:0000256" key="1">
    <source>
        <dbReference type="SAM" id="MobiDB-lite"/>
    </source>
</evidence>
<dbReference type="AlphaFoldDB" id="A0A3P7DTM5"/>
<evidence type="ECO:0000313" key="3">
    <source>
        <dbReference type="Proteomes" id="UP000270924"/>
    </source>
</evidence>
<dbReference type="InParanoid" id="A0A3P7DTM5"/>
<name>A0A3P7DTM5_WUCBA</name>
<feature type="region of interest" description="Disordered" evidence="1">
    <location>
        <begin position="254"/>
        <end position="273"/>
    </location>
</feature>
<gene>
    <name evidence="2" type="ORF">WBA_LOCUS6757</name>
</gene>